<organism evidence="1 2">
    <name type="scientific">Candidozyma auris</name>
    <name type="common">Yeast</name>
    <name type="synonym">Candida auris</name>
    <dbReference type="NCBI Taxonomy" id="498019"/>
    <lineage>
        <taxon>Eukaryota</taxon>
        <taxon>Fungi</taxon>
        <taxon>Dikarya</taxon>
        <taxon>Ascomycota</taxon>
        <taxon>Saccharomycotina</taxon>
        <taxon>Pichiomycetes</taxon>
        <taxon>Metschnikowiaceae</taxon>
        <taxon>Candidozyma</taxon>
    </lineage>
</organism>
<dbReference type="VEuPathDB" id="FungiDB:QG37_00478"/>
<dbReference type="Proteomes" id="UP000037122">
    <property type="component" value="Unassembled WGS sequence"/>
</dbReference>
<protein>
    <submittedName>
        <fullName evidence="1">Uncharacterized protein</fullName>
    </submittedName>
</protein>
<evidence type="ECO:0000313" key="1">
    <source>
        <dbReference type="EMBL" id="KNE02228.1"/>
    </source>
</evidence>
<name>A0A0L0P784_CANAR</name>
<proteinExistence type="predicted"/>
<accession>A0A0L0P784</accession>
<dbReference type="AlphaFoldDB" id="A0A0L0P784"/>
<dbReference type="EMBL" id="LGST01000004">
    <property type="protein sequence ID" value="KNE02228.1"/>
    <property type="molecule type" value="Genomic_DNA"/>
</dbReference>
<evidence type="ECO:0000313" key="2">
    <source>
        <dbReference type="Proteomes" id="UP000037122"/>
    </source>
</evidence>
<sequence>MNGAWTDDNDKPVVFSIQNVARVFSSLQDDVLVLVRERKFMLQQVRWSQRVVATNLGLVTYDCKFSSFVWGWRLPNYDSPKHTSPVFHSASIADMFVLNEHSVSTS</sequence>
<gene>
    <name evidence="1" type="ORF">QG37_00478</name>
</gene>
<reference evidence="2" key="1">
    <citation type="journal article" date="2015" name="BMC Genomics">
        <title>Draft genome of a commonly misdiagnosed multidrug resistant pathogen Candida auris.</title>
        <authorList>
            <person name="Chatterjee S."/>
            <person name="Alampalli S.V."/>
            <person name="Nageshan R.K."/>
            <person name="Chettiar S.T."/>
            <person name="Joshi S."/>
            <person name="Tatu U.S."/>
        </authorList>
    </citation>
    <scope>NUCLEOTIDE SEQUENCE [LARGE SCALE GENOMIC DNA]</scope>
    <source>
        <strain evidence="2">6684</strain>
    </source>
</reference>
<comment type="caution">
    <text evidence="1">The sequence shown here is derived from an EMBL/GenBank/DDBJ whole genome shotgun (WGS) entry which is preliminary data.</text>
</comment>